<feature type="compositionally biased region" description="Basic and acidic residues" evidence="1">
    <location>
        <begin position="53"/>
        <end position="63"/>
    </location>
</feature>
<accession>A0ABV0T5D2</accession>
<evidence type="ECO:0000256" key="1">
    <source>
        <dbReference type="SAM" id="MobiDB-lite"/>
    </source>
</evidence>
<keyword evidence="3" id="KW-1185">Reference proteome</keyword>
<proteinExistence type="predicted"/>
<gene>
    <name evidence="2" type="ORF">ILYODFUR_038275</name>
</gene>
<sequence length="157" mass="17595">MTANFPLFDVCYSTQEVPMDANKLMKPDKLLPGPPKTKATSQVKDFEHDYGMEVSKQNKRECDGSAPTTPMKAQGEKSLKPSEEGSAAQVSNNAIPQAIMSLEKRIDTQLEDIKEQTSVEVTCWPSVIYLFMFHLSSIRLFGRKGRTQLSVRDINHS</sequence>
<dbReference type="Proteomes" id="UP001482620">
    <property type="component" value="Unassembled WGS sequence"/>
</dbReference>
<feature type="region of interest" description="Disordered" evidence="1">
    <location>
        <begin position="53"/>
        <end position="92"/>
    </location>
</feature>
<evidence type="ECO:0000313" key="3">
    <source>
        <dbReference type="Proteomes" id="UP001482620"/>
    </source>
</evidence>
<protein>
    <submittedName>
        <fullName evidence="2">Uncharacterized protein</fullName>
    </submittedName>
</protein>
<reference evidence="2 3" key="1">
    <citation type="submission" date="2021-06" db="EMBL/GenBank/DDBJ databases">
        <authorList>
            <person name="Palmer J.M."/>
        </authorList>
    </citation>
    <scope>NUCLEOTIDE SEQUENCE [LARGE SCALE GENOMIC DNA]</scope>
    <source>
        <strain evidence="3">if_2019</strain>
        <tissue evidence="2">Muscle</tissue>
    </source>
</reference>
<comment type="caution">
    <text evidence="2">The sequence shown here is derived from an EMBL/GenBank/DDBJ whole genome shotgun (WGS) entry which is preliminary data.</text>
</comment>
<name>A0ABV0T5D2_9TELE</name>
<organism evidence="2 3">
    <name type="scientific">Ilyodon furcidens</name>
    <name type="common">goldbreast splitfin</name>
    <dbReference type="NCBI Taxonomy" id="33524"/>
    <lineage>
        <taxon>Eukaryota</taxon>
        <taxon>Metazoa</taxon>
        <taxon>Chordata</taxon>
        <taxon>Craniata</taxon>
        <taxon>Vertebrata</taxon>
        <taxon>Euteleostomi</taxon>
        <taxon>Actinopterygii</taxon>
        <taxon>Neopterygii</taxon>
        <taxon>Teleostei</taxon>
        <taxon>Neoteleostei</taxon>
        <taxon>Acanthomorphata</taxon>
        <taxon>Ovalentaria</taxon>
        <taxon>Atherinomorphae</taxon>
        <taxon>Cyprinodontiformes</taxon>
        <taxon>Goodeidae</taxon>
        <taxon>Ilyodon</taxon>
    </lineage>
</organism>
<dbReference type="EMBL" id="JAHRIQ010020877">
    <property type="protein sequence ID" value="MEQ2227502.1"/>
    <property type="molecule type" value="Genomic_DNA"/>
</dbReference>
<feature type="compositionally biased region" description="Basic and acidic residues" evidence="1">
    <location>
        <begin position="74"/>
        <end position="83"/>
    </location>
</feature>
<evidence type="ECO:0000313" key="2">
    <source>
        <dbReference type="EMBL" id="MEQ2227502.1"/>
    </source>
</evidence>